<keyword evidence="2" id="KW-1185">Reference proteome</keyword>
<reference evidence="2" key="1">
    <citation type="journal article" date="2019" name="Int. J. Syst. Evol. Microbiol.">
        <title>The Global Catalogue of Microorganisms (GCM) 10K type strain sequencing project: providing services to taxonomists for standard genome sequencing and annotation.</title>
        <authorList>
            <consortium name="The Broad Institute Genomics Platform"/>
            <consortium name="The Broad Institute Genome Sequencing Center for Infectious Disease"/>
            <person name="Wu L."/>
            <person name="Ma J."/>
        </authorList>
    </citation>
    <scope>NUCLEOTIDE SEQUENCE [LARGE SCALE GENOMIC DNA]</scope>
    <source>
        <strain evidence="2">JCM 6835</strain>
    </source>
</reference>
<dbReference type="EMBL" id="BAAATE010000002">
    <property type="protein sequence ID" value="GAA2648105.1"/>
    <property type="molecule type" value="Genomic_DNA"/>
</dbReference>
<proteinExistence type="predicted"/>
<dbReference type="Proteomes" id="UP001501666">
    <property type="component" value="Unassembled WGS sequence"/>
</dbReference>
<sequence length="235" mass="24838">MQEAELAAGLGYDAVLLSPVVPGASEADLLERARAVGEVLPVVGFYLQTAIGGPVLSRRFWSELAEQPSTVAVKIAAFDRYRTLDVAHGVAASGRADQVVLYTGNDDHIIGDLLADLPGGLRFSGGLLGQWAVWTRAAVDMVAGLAKDPELWAGRAAALTDANAAVFDAANGFAGCITGVHEVLRRQRLLEGIWCLDPDEGLSPGQAEELTRVSGAYPWLTDDAFVSGHLDDWLG</sequence>
<accession>A0ABP6DQJ5</accession>
<protein>
    <recommendedName>
        <fullName evidence="3">Dihydrodipicolinate synthase family protein</fullName>
    </recommendedName>
</protein>
<evidence type="ECO:0000313" key="2">
    <source>
        <dbReference type="Proteomes" id="UP001501666"/>
    </source>
</evidence>
<evidence type="ECO:0008006" key="3">
    <source>
        <dbReference type="Google" id="ProtNLM"/>
    </source>
</evidence>
<organism evidence="1 2">
    <name type="scientific">Nonomuraea recticatena</name>
    <dbReference type="NCBI Taxonomy" id="46178"/>
    <lineage>
        <taxon>Bacteria</taxon>
        <taxon>Bacillati</taxon>
        <taxon>Actinomycetota</taxon>
        <taxon>Actinomycetes</taxon>
        <taxon>Streptosporangiales</taxon>
        <taxon>Streptosporangiaceae</taxon>
        <taxon>Nonomuraea</taxon>
    </lineage>
</organism>
<dbReference type="SUPFAM" id="SSF51569">
    <property type="entry name" value="Aldolase"/>
    <property type="match status" value="1"/>
</dbReference>
<dbReference type="Gene3D" id="3.20.20.70">
    <property type="entry name" value="Aldolase class I"/>
    <property type="match status" value="1"/>
</dbReference>
<comment type="caution">
    <text evidence="1">The sequence shown here is derived from an EMBL/GenBank/DDBJ whole genome shotgun (WGS) entry which is preliminary data.</text>
</comment>
<gene>
    <name evidence="1" type="ORF">GCM10010412_012190</name>
</gene>
<dbReference type="RefSeq" id="WP_346143974.1">
    <property type="nucleotide sequence ID" value="NZ_BAAATE010000002.1"/>
</dbReference>
<name>A0ABP6DQJ5_9ACTN</name>
<dbReference type="InterPro" id="IPR013785">
    <property type="entry name" value="Aldolase_TIM"/>
</dbReference>
<evidence type="ECO:0000313" key="1">
    <source>
        <dbReference type="EMBL" id="GAA2648105.1"/>
    </source>
</evidence>